<dbReference type="Proteomes" id="UP000095300">
    <property type="component" value="Unassembled WGS sequence"/>
</dbReference>
<feature type="compositionally biased region" description="Basic residues" evidence="2">
    <location>
        <begin position="650"/>
        <end position="659"/>
    </location>
</feature>
<name>A0A1I8PPP8_STOCA</name>
<organism evidence="3 4">
    <name type="scientific">Stomoxys calcitrans</name>
    <name type="common">Stable fly</name>
    <name type="synonym">Conops calcitrans</name>
    <dbReference type="NCBI Taxonomy" id="35570"/>
    <lineage>
        <taxon>Eukaryota</taxon>
        <taxon>Metazoa</taxon>
        <taxon>Ecdysozoa</taxon>
        <taxon>Arthropoda</taxon>
        <taxon>Hexapoda</taxon>
        <taxon>Insecta</taxon>
        <taxon>Pterygota</taxon>
        <taxon>Neoptera</taxon>
        <taxon>Endopterygota</taxon>
        <taxon>Diptera</taxon>
        <taxon>Brachycera</taxon>
        <taxon>Muscomorpha</taxon>
        <taxon>Muscoidea</taxon>
        <taxon>Muscidae</taxon>
        <taxon>Stomoxys</taxon>
    </lineage>
</organism>
<evidence type="ECO:0000256" key="1">
    <source>
        <dbReference type="SAM" id="Coils"/>
    </source>
</evidence>
<evidence type="ECO:0000313" key="3">
    <source>
        <dbReference type="EnsemblMetazoa" id="SCAU010015-PA"/>
    </source>
</evidence>
<feature type="region of interest" description="Disordered" evidence="2">
    <location>
        <begin position="998"/>
        <end position="1025"/>
    </location>
</feature>
<dbReference type="KEGG" id="scac:106095934"/>
<feature type="region of interest" description="Disordered" evidence="2">
    <location>
        <begin position="641"/>
        <end position="675"/>
    </location>
</feature>
<feature type="compositionally biased region" description="Polar residues" evidence="2">
    <location>
        <begin position="1397"/>
        <end position="1410"/>
    </location>
</feature>
<accession>A0A1I8PPP8</accession>
<dbReference type="STRING" id="35570.A0A1I8PPP8"/>
<dbReference type="EnsemblMetazoa" id="SCAU010015-RA">
    <property type="protein sequence ID" value="SCAU010015-PA"/>
    <property type="gene ID" value="SCAU010015"/>
</dbReference>
<keyword evidence="1" id="KW-0175">Coiled coil</keyword>
<evidence type="ECO:0000313" key="4">
    <source>
        <dbReference type="Proteomes" id="UP000095300"/>
    </source>
</evidence>
<dbReference type="VEuPathDB" id="VectorBase:SCAU010015"/>
<proteinExistence type="predicted"/>
<dbReference type="OrthoDB" id="6368736at2759"/>
<sequence length="2165" mass="244918">MADFDFGDLNLDFLQTTPPKAIIGNHTLRNPAQKQKKRLEWAKKIASADELVKEIHKLKCDNLQLHTQLKDFQKTASDIQVLYATEKRKLEETSKSLLELQRKYEKTDSDLTIKSLKCEQLEAWLENQKECPVEYNDLVVKYLKLIHKYSEEDGLKYFYDRKLVDDLKLYCDKFKIRYIVPTSSSPKKPTTKSRTPKIQQENAAVQCDIWKDNAPVNDSKEKRNQGIQCQVELRSQGTQHISTMTTRSTTTTCFIKFRNVGTNFPETLTVPAVEDILNEFTPWQNIKPISPLIDRPQSEEIKKNFKTIGTCTWLCNIRRPIDFMPRAVKRVPNTHITSCVQTQSAIKQEITTPSPSPTPNVSSEANNVSANNMLVNSTVPNPIITSLNLTQQSSPAANPTFHELWPIFGRMVLGLLHTTNSSNAGISANSGMTQETLNQRQFHNWLRELHDGSVAARVNEQTAQTFSSNDDLNNQIPQPMFNEGDNPTRSIGTSPLRFHTTSILTSTNIVRPQARRNINEDISCSEEMTESIHEEDYDGFEHSPPDVSPEQQVLCNNDANAASNCSFESDTNSTLGNEISELHLTSSGNNRVMDIENSLKALAKPSKKKHKPRTIMNDIQDIFAGVKLSKDKKKALKRLLKSKELQSKSSKSKKTKKKRTNEMHMEAENAEEDEEQAETAIDFLEGMFNINVMPETNGQMEQKVQNNVTETEAKCEYAEKIKCPQNPVQNIPEKFNNNNETQKMVGENFSNFEKGVNEANSDKDKEPWKTKNHDDHGISLAQVSIPSNKNDTFSFAKPPDMAKTCKFSNRREMYNSLFGDSDIEGDDNPDDANICRNNDERHETGRNNSQNMLCSNSNIVQTEQLLMNSPIDNIVENTPSHNVQTNSRCTDVISSIEDRCSMPVMATPILQNTNMELHAYPRATILFEDLDIENKSIDKHFDEVLTQSKEHVQPNKSAEDFSVDLENDFEISSEDEMEQTTELETVEAIEALQQNMPSACSSTNENNKILETSTGGTPKFKEPKSEEREYQTLNNNTIQPLATKETSNSQLLPPFFEIQKQTAHCSKSLQVKNDSVVAAFCSENTVQIISHPDSSLLKHGSFDSTYNTAEYFPMTEHMHNTQEPFVEIGNEEKTCCKPSKNVGTLSELRKYRKKPKLNIEEEIVLSANNSFKGVITECASSNYLDKNYTPIISGVSIGEVSTYPTSNDIRYSDSKEDEECSSKEGILDISSPNDVKSISGRVLVTAECPEKATPSKVVDMINLKSTNDVKDISGTRLNQVEYLEKTTELTRNCNESTSQNEILITKISAHPICAFNSPIRETGYSAVQNSALPTATDNTEFENTQDLCLPDNELIIDEDIPNKSVEEEKEQICQKETENIEANSTHFTKNHLDTENSTKSNTSCHEVSADENLNTSDVSAILNSSMYNEMLSDSICPIVDDILNNDDNIMLQPTGESTQIFSRCGRKRKANESLLEISPPPCKRSERIKARQLNIKQSTKISISSVEIGRYTRVNRCNSQIENAKLEKVEKTKARAKSPVKSMEDEMPKTMGFFREIEESDNDTLSSKDISVVENTADMERKSSANGLVSIASTNMMTGNNGISQDLQNTNISPDIEIEPTALTNKLSANDDVSKDLQNANISPNNNAEHIVCLESPQFPQSNNPEEEDHINIPLQNINNADNMVYMESPQSPQSNSPQEEEEDVTKTPVNATPIEIPLDLSPEYKPTCKQKSLVENLIWHYSPEQHNIILSKNSLAEQTFTKKQQPLLRHYKSLLTEYCSIAVDVDPDVQASKLVEKLQHTNIDFNLLFASILIVTIEAEPSPVKESGLTSILFEMPPRHLNLTLQRLFYLLKHLMPVNTNACSALLQRIESHIFTCQQVEKISLHGSLHLAQLYLIACKFLEPQTHQHPARCFIAKCLYYYSLKAIPMIHEVLMWYPTALPPKEDASYDRSNALITVIQHCLMCTKYDMERPELRGKALISKLRYEYHYTAYSPTIEEVTINLVDKLKTSKFDKDISISFALFGKRLHPSKTESAILQAHLLPLANEYFNEALKNTEYDARISTLLEIISMIVKPFPLDWDIDNYLNLFSRFLNAFGRKIIQEAAVCAILRLQRFGFVNCFSRLRSFNPNFAIEPQTQAMFKSFIHRKKLPFLKTILNQNPLN</sequence>
<feature type="compositionally biased region" description="Polar residues" evidence="2">
    <location>
        <begin position="998"/>
        <end position="1016"/>
    </location>
</feature>
<feature type="compositionally biased region" description="Low complexity" evidence="2">
    <location>
        <begin position="1688"/>
        <end position="1698"/>
    </location>
</feature>
<feature type="region of interest" description="Disordered" evidence="2">
    <location>
        <begin position="1687"/>
        <end position="1708"/>
    </location>
</feature>
<reference evidence="3" key="1">
    <citation type="submission" date="2020-05" db="UniProtKB">
        <authorList>
            <consortium name="EnsemblMetazoa"/>
        </authorList>
    </citation>
    <scope>IDENTIFICATION</scope>
    <source>
        <strain evidence="3">USDA</strain>
    </source>
</reference>
<feature type="coiled-coil region" evidence="1">
    <location>
        <begin position="83"/>
        <end position="110"/>
    </location>
</feature>
<keyword evidence="4" id="KW-1185">Reference proteome</keyword>
<feature type="region of interest" description="Disordered" evidence="2">
    <location>
        <begin position="1391"/>
        <end position="1410"/>
    </location>
</feature>
<evidence type="ECO:0000256" key="2">
    <source>
        <dbReference type="SAM" id="MobiDB-lite"/>
    </source>
</evidence>
<protein>
    <submittedName>
        <fullName evidence="3">Uncharacterized protein</fullName>
    </submittedName>
</protein>
<gene>
    <name evidence="3" type="primary">106095934</name>
</gene>